<name>A0A9P7RED9_9PEZI</name>
<comment type="caution">
    <text evidence="2">The sequence shown here is derived from an EMBL/GenBank/DDBJ whole genome shotgun (WGS) entry which is preliminary data.</text>
</comment>
<proteinExistence type="predicted"/>
<evidence type="ECO:0000256" key="1">
    <source>
        <dbReference type="SAM" id="Phobius"/>
    </source>
</evidence>
<sequence length="91" mass="10117">MFIPWRNSRPAPSWAGTCCGGARPGIASGVNCDWLGAGEALGALVVPFMMIVLSVSHCLSRSVVYSRTNRETKLWEESDRRHFMLVQKLYS</sequence>
<protein>
    <submittedName>
        <fullName evidence="2">Uncharacterized protein</fullName>
    </submittedName>
</protein>
<gene>
    <name evidence="2" type="ORF">JMJ77_008196</name>
</gene>
<feature type="transmembrane region" description="Helical" evidence="1">
    <location>
        <begin position="40"/>
        <end position="60"/>
    </location>
</feature>
<accession>A0A9P7RED9</accession>
<keyword evidence="1" id="KW-0472">Membrane</keyword>
<keyword evidence="1" id="KW-0812">Transmembrane</keyword>
<keyword evidence="3" id="KW-1185">Reference proteome</keyword>
<dbReference type="EMBL" id="JAESDN010000002">
    <property type="protein sequence ID" value="KAG7055745.1"/>
    <property type="molecule type" value="Genomic_DNA"/>
</dbReference>
<evidence type="ECO:0000313" key="3">
    <source>
        <dbReference type="Proteomes" id="UP000699042"/>
    </source>
</evidence>
<evidence type="ECO:0000313" key="2">
    <source>
        <dbReference type="EMBL" id="KAG7055745.1"/>
    </source>
</evidence>
<organism evidence="2 3">
    <name type="scientific">Colletotrichum scovillei</name>
    <dbReference type="NCBI Taxonomy" id="1209932"/>
    <lineage>
        <taxon>Eukaryota</taxon>
        <taxon>Fungi</taxon>
        <taxon>Dikarya</taxon>
        <taxon>Ascomycota</taxon>
        <taxon>Pezizomycotina</taxon>
        <taxon>Sordariomycetes</taxon>
        <taxon>Hypocreomycetidae</taxon>
        <taxon>Glomerellales</taxon>
        <taxon>Glomerellaceae</taxon>
        <taxon>Colletotrichum</taxon>
        <taxon>Colletotrichum acutatum species complex</taxon>
    </lineage>
</organism>
<reference evidence="2" key="1">
    <citation type="submission" date="2021-05" db="EMBL/GenBank/DDBJ databases">
        <title>Comparative genomics of three Colletotrichum scovillei strains and genetic complementation revealed genes involved fungal growth and virulence on chili pepper.</title>
        <authorList>
            <person name="Hsieh D.-K."/>
            <person name="Chuang S.-C."/>
            <person name="Chen C.-Y."/>
            <person name="Chao Y.-T."/>
            <person name="Lu M.-Y.J."/>
            <person name="Lee M.-H."/>
            <person name="Shih M.-C."/>
        </authorList>
    </citation>
    <scope>NUCLEOTIDE SEQUENCE</scope>
    <source>
        <strain evidence="2">Coll-153</strain>
    </source>
</reference>
<keyword evidence="1" id="KW-1133">Transmembrane helix</keyword>
<dbReference type="AlphaFoldDB" id="A0A9P7RED9"/>
<dbReference type="Proteomes" id="UP000699042">
    <property type="component" value="Unassembled WGS sequence"/>
</dbReference>